<keyword evidence="1" id="KW-1133">Transmembrane helix</keyword>
<dbReference type="Pfam" id="PF04773">
    <property type="entry name" value="FecR"/>
    <property type="match status" value="1"/>
</dbReference>
<dbReference type="InterPro" id="IPR032508">
    <property type="entry name" value="FecR_C"/>
</dbReference>
<dbReference type="RefSeq" id="WP_184492486.1">
    <property type="nucleotide sequence ID" value="NZ_JACIJO010000001.1"/>
</dbReference>
<dbReference type="EMBL" id="JACIJO010000001">
    <property type="protein sequence ID" value="MBB6324504.1"/>
    <property type="molecule type" value="Genomic_DNA"/>
</dbReference>
<dbReference type="GO" id="GO:0016989">
    <property type="term" value="F:sigma factor antagonist activity"/>
    <property type="evidence" value="ECO:0007669"/>
    <property type="project" value="TreeGrafter"/>
</dbReference>
<evidence type="ECO:0000256" key="1">
    <source>
        <dbReference type="SAM" id="Phobius"/>
    </source>
</evidence>
<evidence type="ECO:0000313" key="4">
    <source>
        <dbReference type="EMBL" id="MBB6324504.1"/>
    </source>
</evidence>
<organism evidence="4 5">
    <name type="scientific">Algoriphagus iocasae</name>
    <dbReference type="NCBI Taxonomy" id="1836499"/>
    <lineage>
        <taxon>Bacteria</taxon>
        <taxon>Pseudomonadati</taxon>
        <taxon>Bacteroidota</taxon>
        <taxon>Cytophagia</taxon>
        <taxon>Cytophagales</taxon>
        <taxon>Cyclobacteriaceae</taxon>
        <taxon>Algoriphagus</taxon>
    </lineage>
</organism>
<feature type="domain" description="Protein FecR C-terminal" evidence="3">
    <location>
        <begin position="240"/>
        <end position="297"/>
    </location>
</feature>
<evidence type="ECO:0000259" key="3">
    <source>
        <dbReference type="Pfam" id="PF16344"/>
    </source>
</evidence>
<dbReference type="PANTHER" id="PTHR30273:SF2">
    <property type="entry name" value="PROTEIN FECR"/>
    <property type="match status" value="1"/>
</dbReference>
<dbReference type="AlphaFoldDB" id="A0A841MHZ0"/>
<proteinExistence type="predicted"/>
<feature type="transmembrane region" description="Helical" evidence="1">
    <location>
        <begin position="67"/>
        <end position="86"/>
    </location>
</feature>
<accession>A0A841MHZ0</accession>
<dbReference type="Proteomes" id="UP000588604">
    <property type="component" value="Unassembled WGS sequence"/>
</dbReference>
<dbReference type="InterPro" id="IPR006860">
    <property type="entry name" value="FecR"/>
</dbReference>
<sequence length="311" mass="34781">MSKEDFHRTLVRRYISNQASKEEVEAYFELLKRGALDKIIAAEMDGEAPDFGAQHVKVPSKPATRTIPWMAVAASLILLIGIGIVFKSQIRDIIDPVQMLAYTTKKGERIEITLPDGTGVWLGPETVLKFPEEFRKDERPVTLTGEGYFEVTKDEEKPFSIQSGNVRTVVLGTSFQVKAYEDSPDVSVTLVEGRVMVDNKNGFVELKPNERAVFRKADASLKKEAAPDAQKLLSERNGIFQYDGSTLGQVIADVEREYGITVEIHQNLTKSEYYGTLDRAKPAREFLDKLVLVIGGQLEKISETHYRIAPG</sequence>
<dbReference type="Gene3D" id="2.60.120.1440">
    <property type="match status" value="1"/>
</dbReference>
<evidence type="ECO:0000259" key="2">
    <source>
        <dbReference type="Pfam" id="PF04773"/>
    </source>
</evidence>
<dbReference type="PIRSF" id="PIRSF018266">
    <property type="entry name" value="FecR"/>
    <property type="match status" value="1"/>
</dbReference>
<dbReference type="Pfam" id="PF16344">
    <property type="entry name" value="FecR_C"/>
    <property type="match status" value="1"/>
</dbReference>
<dbReference type="PANTHER" id="PTHR30273">
    <property type="entry name" value="PERIPLASMIC SIGNAL SENSOR AND SIGMA FACTOR ACTIVATOR FECR-RELATED"/>
    <property type="match status" value="1"/>
</dbReference>
<dbReference type="InterPro" id="IPR012373">
    <property type="entry name" value="Ferrdict_sens_TM"/>
</dbReference>
<evidence type="ECO:0000313" key="5">
    <source>
        <dbReference type="Proteomes" id="UP000588604"/>
    </source>
</evidence>
<feature type="domain" description="FecR protein" evidence="2">
    <location>
        <begin position="102"/>
        <end position="195"/>
    </location>
</feature>
<keyword evidence="5" id="KW-1185">Reference proteome</keyword>
<keyword evidence="1" id="KW-0812">Transmembrane</keyword>
<reference evidence="4 5" key="1">
    <citation type="submission" date="2020-08" db="EMBL/GenBank/DDBJ databases">
        <title>Genomic Encyclopedia of Type Strains, Phase IV (KMG-IV): sequencing the most valuable type-strain genomes for metagenomic binning, comparative biology and taxonomic classification.</title>
        <authorList>
            <person name="Goeker M."/>
        </authorList>
    </citation>
    <scope>NUCLEOTIDE SEQUENCE [LARGE SCALE GENOMIC DNA]</scope>
    <source>
        <strain evidence="4 5">DSM 102044</strain>
    </source>
</reference>
<name>A0A841MHZ0_9BACT</name>
<dbReference type="Gene3D" id="3.55.50.30">
    <property type="match status" value="1"/>
</dbReference>
<protein>
    <submittedName>
        <fullName evidence="4">Ferric-dicitrate binding protein FerR (Iron transport regulator)</fullName>
    </submittedName>
</protein>
<keyword evidence="1" id="KW-0472">Membrane</keyword>
<gene>
    <name evidence="4" type="ORF">FHS59_000119</name>
</gene>
<comment type="caution">
    <text evidence="4">The sequence shown here is derived from an EMBL/GenBank/DDBJ whole genome shotgun (WGS) entry which is preliminary data.</text>
</comment>